<feature type="domain" description="DUF1585" evidence="2">
    <location>
        <begin position="754"/>
        <end position="826"/>
    </location>
</feature>
<evidence type="ECO:0000259" key="2">
    <source>
        <dbReference type="Pfam" id="PF07624"/>
    </source>
</evidence>
<protein>
    <recommendedName>
        <fullName evidence="10">Planctomycete cytochrome C</fullName>
    </recommendedName>
</protein>
<evidence type="ECO:0000313" key="9">
    <source>
        <dbReference type="Proteomes" id="UP000318081"/>
    </source>
</evidence>
<dbReference type="Pfam" id="PF07631">
    <property type="entry name" value="PSD4"/>
    <property type="match status" value="1"/>
</dbReference>
<evidence type="ECO:0000259" key="7">
    <source>
        <dbReference type="Pfam" id="PF07637"/>
    </source>
</evidence>
<sequence>MKHCRRILAILLLCALLPSRARADLTLLKEHCAKCHSGDQPKGDFNLDDLGTMPDSDSSDYWISSLDRVSLGEMPPAKHNRMTKQESKRLSDFLRREITRYDERTEHPTHTPPRRLNNREFENSVRDVLLLDHVGTHDPLAMLLGDTLHDGFDTHGETLGMSEYHLDQYVMAIRNVLDNVIFTGPKPESRRYEATAEALFAVDRNQSKRADVTIRGEHGVELRDPRQRTFCENFVAAPASGTYRISFRATGVDRHVYSQDRTGIYDGDPLTLRLHLGNRELDYEMTDGKTQTFQVSVWLAEGTRLEFSHHTDGLRLIGNGNFKFQNRIAHDFIKANDPELYQRVLRDEVPKAKFRSDAPSHWVHWVPYWQGPRPAIESVTIEGPSFESWPPQRQIALLGQSPSAENAAAILKPIAQRAWRRAVTDDELTPIVKMVQTQANTLGDVEAIKEGIVAILVSPSFLLINPEDSDAESRFATKFSYLLGSTTPDPDLITQVENGKLSDFDSVRTELIHRIDSGRADEFLSVYPYSWLQLDRINFMAPDVDRYPFYEKKNISEDMVHEVLAFFRHAVETNRPVPELLTADYSFVNADLARVYGLDDVPSDSELRKFVFEDGRRGGFLGMGAFLTLTADTLSTSPIHRAVFVMENFMGIHPAPPPADVEIKEPDVRAAKTIREVLQAHQTEATCAACHQNIDPYGYAFENFDPIGAWRDHYIDVSQPIATTEEGHEPRKTRRSNISTAEIPIDASASFLSGARYKDITEFRTLMHNDANRIRFVRCFVTKLLTYANGIEPENFTEIEAIVERSAEHDYKILETMAAVIDSPLFRETSNTND</sequence>
<evidence type="ECO:0000256" key="1">
    <source>
        <dbReference type="SAM" id="SignalP"/>
    </source>
</evidence>
<dbReference type="InterPro" id="IPR013036">
    <property type="entry name" value="DUF1587"/>
</dbReference>
<gene>
    <name evidence="8" type="ORF">TBK1r_41290</name>
</gene>
<feature type="chain" id="PRO_5046719272" description="Planctomycete cytochrome C" evidence="1">
    <location>
        <begin position="24"/>
        <end position="834"/>
    </location>
</feature>
<dbReference type="InterPro" id="IPR013043">
    <property type="entry name" value="DUF1595"/>
</dbReference>
<dbReference type="Proteomes" id="UP000318081">
    <property type="component" value="Chromosome"/>
</dbReference>
<dbReference type="Pfam" id="PF07635">
    <property type="entry name" value="PSCyt1"/>
    <property type="match status" value="1"/>
</dbReference>
<dbReference type="RefSeq" id="WP_145214483.1">
    <property type="nucleotide sequence ID" value="NZ_CP036432.1"/>
</dbReference>
<accession>A0ABX5XUT7</accession>
<evidence type="ECO:0008006" key="10">
    <source>
        <dbReference type="Google" id="ProtNLM"/>
    </source>
</evidence>
<evidence type="ECO:0000313" key="8">
    <source>
        <dbReference type="EMBL" id="QDV85175.1"/>
    </source>
</evidence>
<feature type="domain" description="Cytochrome C Planctomycete-type" evidence="6">
    <location>
        <begin position="32"/>
        <end position="77"/>
    </location>
</feature>
<keyword evidence="1" id="KW-0732">Signal</keyword>
<reference evidence="8 9" key="1">
    <citation type="submission" date="2019-02" db="EMBL/GenBank/DDBJ databases">
        <title>Deep-cultivation of Planctomycetes and their phenomic and genomic characterization uncovers novel biology.</title>
        <authorList>
            <person name="Wiegand S."/>
            <person name="Jogler M."/>
            <person name="Boedeker C."/>
            <person name="Pinto D."/>
            <person name="Vollmers J."/>
            <person name="Rivas-Marin E."/>
            <person name="Kohn T."/>
            <person name="Peeters S.H."/>
            <person name="Heuer A."/>
            <person name="Rast P."/>
            <person name="Oberbeckmann S."/>
            <person name="Bunk B."/>
            <person name="Jeske O."/>
            <person name="Meyerdierks A."/>
            <person name="Storesund J.E."/>
            <person name="Kallscheuer N."/>
            <person name="Luecker S."/>
            <person name="Lage O.M."/>
            <person name="Pohl T."/>
            <person name="Merkel B.J."/>
            <person name="Hornburger P."/>
            <person name="Mueller R.-W."/>
            <person name="Bruemmer F."/>
            <person name="Labrenz M."/>
            <person name="Spormann A.M."/>
            <person name="Op den Camp H."/>
            <person name="Overmann J."/>
            <person name="Amann R."/>
            <person name="Jetten M.S.M."/>
            <person name="Mascher T."/>
            <person name="Medema M.H."/>
            <person name="Devos D.P."/>
            <person name="Kaster A.-K."/>
            <person name="Ovreas L."/>
            <person name="Rohde M."/>
            <person name="Galperin M.Y."/>
            <person name="Jogler C."/>
        </authorList>
    </citation>
    <scope>NUCLEOTIDE SEQUENCE [LARGE SCALE GENOMIC DNA]</scope>
    <source>
        <strain evidence="8 9">TBK1r</strain>
    </source>
</reference>
<dbReference type="Pfam" id="PF07626">
    <property type="entry name" value="PSD3"/>
    <property type="match status" value="1"/>
</dbReference>
<evidence type="ECO:0000259" key="4">
    <source>
        <dbReference type="Pfam" id="PF07627"/>
    </source>
</evidence>
<organism evidence="8 9">
    <name type="scientific">Stieleria magnilauensis</name>
    <dbReference type="NCBI Taxonomy" id="2527963"/>
    <lineage>
        <taxon>Bacteria</taxon>
        <taxon>Pseudomonadati</taxon>
        <taxon>Planctomycetota</taxon>
        <taxon>Planctomycetia</taxon>
        <taxon>Pirellulales</taxon>
        <taxon>Pirellulaceae</taxon>
        <taxon>Stieleria</taxon>
    </lineage>
</organism>
<evidence type="ECO:0000259" key="3">
    <source>
        <dbReference type="Pfam" id="PF07626"/>
    </source>
</evidence>
<name>A0ABX5XUT7_9BACT</name>
<dbReference type="InterPro" id="IPR013042">
    <property type="entry name" value="DUF1592"/>
</dbReference>
<dbReference type="Pfam" id="PF07637">
    <property type="entry name" value="PSD5"/>
    <property type="match status" value="1"/>
</dbReference>
<feature type="signal peptide" evidence="1">
    <location>
        <begin position="1"/>
        <end position="23"/>
    </location>
</feature>
<dbReference type="InterPro" id="IPR013039">
    <property type="entry name" value="DUF1588"/>
</dbReference>
<dbReference type="Pfam" id="PF07624">
    <property type="entry name" value="PSD2"/>
    <property type="match status" value="1"/>
</dbReference>
<feature type="domain" description="DUF1592" evidence="5">
    <location>
        <begin position="474"/>
        <end position="598"/>
    </location>
</feature>
<dbReference type="EMBL" id="CP036432">
    <property type="protein sequence ID" value="QDV85175.1"/>
    <property type="molecule type" value="Genomic_DNA"/>
</dbReference>
<keyword evidence="9" id="KW-1185">Reference proteome</keyword>
<evidence type="ECO:0000259" key="5">
    <source>
        <dbReference type="Pfam" id="PF07631"/>
    </source>
</evidence>
<evidence type="ECO:0000259" key="6">
    <source>
        <dbReference type="Pfam" id="PF07635"/>
    </source>
</evidence>
<dbReference type="InterPro" id="IPR011478">
    <property type="entry name" value="DUF1585"/>
</dbReference>
<feature type="domain" description="DUF1587" evidence="3">
    <location>
        <begin position="114"/>
        <end position="181"/>
    </location>
</feature>
<feature type="domain" description="DUF1595" evidence="7">
    <location>
        <begin position="407"/>
        <end position="462"/>
    </location>
</feature>
<dbReference type="Pfam" id="PF07627">
    <property type="entry name" value="PSCyt3"/>
    <property type="match status" value="1"/>
</dbReference>
<feature type="domain" description="DUF1588" evidence="4">
    <location>
        <begin position="617"/>
        <end position="713"/>
    </location>
</feature>
<dbReference type="InterPro" id="IPR011429">
    <property type="entry name" value="Cyt_c_Planctomycete-type"/>
</dbReference>
<proteinExistence type="predicted"/>